<dbReference type="EMBL" id="JAGEOJ010000001">
    <property type="protein sequence ID" value="MBO2445663.1"/>
    <property type="molecule type" value="Genomic_DNA"/>
</dbReference>
<keyword evidence="2" id="KW-0597">Phosphoprotein</keyword>
<evidence type="ECO:0000256" key="3">
    <source>
        <dbReference type="SAM" id="MobiDB-lite"/>
    </source>
</evidence>
<evidence type="ECO:0000313" key="5">
    <source>
        <dbReference type="EMBL" id="MBO2445663.1"/>
    </source>
</evidence>
<evidence type="ECO:0000256" key="1">
    <source>
        <dbReference type="ARBA" id="ARBA00022450"/>
    </source>
</evidence>
<name>A0A939P5P4_9ACTN</name>
<dbReference type="PROSITE" id="PS50075">
    <property type="entry name" value="CARRIER"/>
    <property type="match status" value="1"/>
</dbReference>
<organism evidence="5 6">
    <name type="scientific">Actinomadura barringtoniae</name>
    <dbReference type="NCBI Taxonomy" id="1427535"/>
    <lineage>
        <taxon>Bacteria</taxon>
        <taxon>Bacillati</taxon>
        <taxon>Actinomycetota</taxon>
        <taxon>Actinomycetes</taxon>
        <taxon>Streptosporangiales</taxon>
        <taxon>Thermomonosporaceae</taxon>
        <taxon>Actinomadura</taxon>
    </lineage>
</organism>
<dbReference type="Gene3D" id="1.10.1200.10">
    <property type="entry name" value="ACP-like"/>
    <property type="match status" value="1"/>
</dbReference>
<evidence type="ECO:0000259" key="4">
    <source>
        <dbReference type="PROSITE" id="PS50075"/>
    </source>
</evidence>
<dbReference type="InterPro" id="IPR036736">
    <property type="entry name" value="ACP-like_sf"/>
</dbReference>
<dbReference type="PROSITE" id="PS00012">
    <property type="entry name" value="PHOSPHOPANTETHEINE"/>
    <property type="match status" value="1"/>
</dbReference>
<keyword evidence="1" id="KW-0596">Phosphopantetheine</keyword>
<dbReference type="InterPro" id="IPR006162">
    <property type="entry name" value="Ppantetheine_attach_site"/>
</dbReference>
<dbReference type="Pfam" id="PF00550">
    <property type="entry name" value="PP-binding"/>
    <property type="match status" value="1"/>
</dbReference>
<dbReference type="SUPFAM" id="SSF47336">
    <property type="entry name" value="ACP-like"/>
    <property type="match status" value="1"/>
</dbReference>
<evidence type="ECO:0000313" key="6">
    <source>
        <dbReference type="Proteomes" id="UP000669179"/>
    </source>
</evidence>
<feature type="region of interest" description="Disordered" evidence="3">
    <location>
        <begin position="1"/>
        <end position="23"/>
    </location>
</feature>
<proteinExistence type="predicted"/>
<accession>A0A939P5P4</accession>
<dbReference type="InterPro" id="IPR009081">
    <property type="entry name" value="PP-bd_ACP"/>
</dbReference>
<evidence type="ECO:0000256" key="2">
    <source>
        <dbReference type="ARBA" id="ARBA00022553"/>
    </source>
</evidence>
<dbReference type="RefSeq" id="WP_208253271.1">
    <property type="nucleotide sequence ID" value="NZ_JAGEOJ010000001.1"/>
</dbReference>
<keyword evidence="6" id="KW-1185">Reference proteome</keyword>
<reference evidence="5" key="1">
    <citation type="submission" date="2021-03" db="EMBL/GenBank/DDBJ databases">
        <authorList>
            <person name="Kanchanasin P."/>
            <person name="Saeng-In P."/>
            <person name="Phongsopitanun W."/>
            <person name="Yuki M."/>
            <person name="Kudo T."/>
            <person name="Ohkuma M."/>
            <person name="Tanasupawat S."/>
        </authorList>
    </citation>
    <scope>NUCLEOTIDE SEQUENCE</scope>
    <source>
        <strain evidence="5">GKU 128</strain>
    </source>
</reference>
<dbReference type="AlphaFoldDB" id="A0A939P5P4"/>
<comment type="caution">
    <text evidence="5">The sequence shown here is derived from an EMBL/GenBank/DDBJ whole genome shotgun (WGS) entry which is preliminary data.</text>
</comment>
<protein>
    <submittedName>
        <fullName evidence="5">Acyl carrier protein</fullName>
    </submittedName>
</protein>
<feature type="domain" description="Carrier" evidence="4">
    <location>
        <begin position="31"/>
        <end position="111"/>
    </location>
</feature>
<sequence>MDASRQVHAPGQHPETTRADEVRAMDRAKDLDLSAEIKDIMISVLELGIDREQLDDKVSLYSPTVGLDSLSLLHILVEIEKRLDLEIDDEDVMNAELRNVGSLVDMIRQIIDAKGADE</sequence>
<gene>
    <name evidence="5" type="ORF">J4573_01025</name>
</gene>
<dbReference type="Proteomes" id="UP000669179">
    <property type="component" value="Unassembled WGS sequence"/>
</dbReference>